<protein>
    <submittedName>
        <fullName evidence="3">Amidohydrolase</fullName>
    </submittedName>
</protein>
<feature type="domain" description="Amidohydrolase-related" evidence="2">
    <location>
        <begin position="56"/>
        <end position="413"/>
    </location>
</feature>
<evidence type="ECO:0000259" key="2">
    <source>
        <dbReference type="Pfam" id="PF01979"/>
    </source>
</evidence>
<organism evidence="3 4">
    <name type="scientific">Acidimicrobium ferrooxidans</name>
    <dbReference type="NCBI Taxonomy" id="53635"/>
    <lineage>
        <taxon>Bacteria</taxon>
        <taxon>Bacillati</taxon>
        <taxon>Actinomycetota</taxon>
        <taxon>Acidimicrobiia</taxon>
        <taxon>Acidimicrobiales</taxon>
        <taxon>Acidimicrobiaceae</taxon>
        <taxon>Acidimicrobium</taxon>
    </lineage>
</organism>
<dbReference type="InterPro" id="IPR006680">
    <property type="entry name" value="Amidohydro-rel"/>
</dbReference>
<keyword evidence="1" id="KW-0378">Hydrolase</keyword>
<dbReference type="Gene3D" id="2.30.40.10">
    <property type="entry name" value="Urease, subunit C, domain 1"/>
    <property type="match status" value="1"/>
</dbReference>
<dbReference type="InterPro" id="IPR050287">
    <property type="entry name" value="MTA/SAH_deaminase"/>
</dbReference>
<dbReference type="PANTHER" id="PTHR43794:SF11">
    <property type="entry name" value="AMIDOHYDROLASE-RELATED DOMAIN-CONTAINING PROTEIN"/>
    <property type="match status" value="1"/>
</dbReference>
<dbReference type="PANTHER" id="PTHR43794">
    <property type="entry name" value="AMINOHYDROLASE SSNA-RELATED"/>
    <property type="match status" value="1"/>
</dbReference>
<dbReference type="InterPro" id="IPR011059">
    <property type="entry name" value="Metal-dep_hydrolase_composite"/>
</dbReference>
<keyword evidence="4" id="KW-1185">Reference proteome</keyword>
<dbReference type="SUPFAM" id="SSF51338">
    <property type="entry name" value="Composite domain of metallo-dependent hydrolases"/>
    <property type="match status" value="1"/>
</dbReference>
<name>A0ABS3APD9_9ACTN</name>
<gene>
    <name evidence="3" type="ORF">JYT35_00110</name>
</gene>
<comment type="caution">
    <text evidence="3">The sequence shown here is derived from an EMBL/GenBank/DDBJ whole genome shotgun (WGS) entry which is preliminary data.</text>
</comment>
<evidence type="ECO:0000313" key="3">
    <source>
        <dbReference type="EMBL" id="MBN4059502.1"/>
    </source>
</evidence>
<dbReference type="Proteomes" id="UP000724964">
    <property type="component" value="Unassembled WGS sequence"/>
</dbReference>
<proteinExistence type="predicted"/>
<evidence type="ECO:0000256" key="1">
    <source>
        <dbReference type="ARBA" id="ARBA00022801"/>
    </source>
</evidence>
<evidence type="ECO:0000313" key="4">
    <source>
        <dbReference type="Proteomes" id="UP000724964"/>
    </source>
</evidence>
<dbReference type="InterPro" id="IPR032466">
    <property type="entry name" value="Metal_Hydrolase"/>
</dbReference>
<dbReference type="EMBL" id="JAFIUH010000001">
    <property type="protein sequence ID" value="MBN4059502.1"/>
    <property type="molecule type" value="Genomic_DNA"/>
</dbReference>
<dbReference type="SUPFAM" id="SSF51556">
    <property type="entry name" value="Metallo-dependent hydrolases"/>
    <property type="match status" value="1"/>
</dbReference>
<accession>A0ABS3APD9</accession>
<sequence>MIEGAAVVTVDDEFTIFDPGWIHVVADRIEAVGAGSAPDAVRKSVGRVIDGHGSAVMPGMTNSHTHLFQTFFRGLADDKPLLEWLETCIWPGAVHLDRESARLAATVGLIENLRSGATSVIDHQYVHIDEEIDDGVCSAADQIGIRFLLASGWADRNYNPALSESADTVIERTRRVRDRWHGHDNERIRIELAPLIPWGCSDEAMRATVGEARSWGAGTHIHCAETSTEVEMSLDERGLRHIEWLEELGLLGPDFQLAHSVWLDDNELDLIAKHDAVVVHCPVSNMYLASGVARILDMRSRGITVALASDGPGSNNRQDMFETLKATVLLQKIHHLDAMALQPQDSLHMACRGGSRAFGTPTMTGSLEVGKKADLVVVDLESVFIAPVHRVPSALVFNATPADVSHVVVDGRILIDDGTVTMLDELALLAAAKTSATSVFTKAGVDSRLTR</sequence>
<reference evidence="3" key="1">
    <citation type="submission" date="2021-02" db="EMBL/GenBank/DDBJ databases">
        <title>Activity-based single-cell genomes from oceanic crustal fluid captures similar information to metagenomic and metatranscriptomic surveys with orders of magnitude less sampling.</title>
        <authorList>
            <person name="D'Angelo T.S."/>
            <person name="Orcutt B.N."/>
        </authorList>
    </citation>
    <scope>NUCLEOTIDE SEQUENCE [LARGE SCALE GENOMIC DNA]</scope>
    <source>
        <strain evidence="3">AH-315-J10</strain>
    </source>
</reference>
<dbReference type="CDD" id="cd01298">
    <property type="entry name" value="ATZ_TRZ_like"/>
    <property type="match status" value="1"/>
</dbReference>
<dbReference type="Pfam" id="PF01979">
    <property type="entry name" value="Amidohydro_1"/>
    <property type="match status" value="1"/>
</dbReference>
<dbReference type="Gene3D" id="3.20.20.140">
    <property type="entry name" value="Metal-dependent hydrolases"/>
    <property type="match status" value="1"/>
</dbReference>